<accession>A0ABZ1YP55</accession>
<dbReference type="SMART" id="SM00422">
    <property type="entry name" value="HTH_MERR"/>
    <property type="match status" value="1"/>
</dbReference>
<protein>
    <submittedName>
        <fullName evidence="3">MerR family transcriptional regulator</fullName>
    </submittedName>
</protein>
<dbReference type="CDD" id="cd00592">
    <property type="entry name" value="HTH_MerR-like"/>
    <property type="match status" value="1"/>
</dbReference>
<proteinExistence type="predicted"/>
<evidence type="ECO:0000313" key="3">
    <source>
        <dbReference type="EMBL" id="WUV45014.1"/>
    </source>
</evidence>
<dbReference type="PROSITE" id="PS50937">
    <property type="entry name" value="HTH_MERR_2"/>
    <property type="match status" value="1"/>
</dbReference>
<evidence type="ECO:0000256" key="1">
    <source>
        <dbReference type="ARBA" id="ARBA00023125"/>
    </source>
</evidence>
<dbReference type="RefSeq" id="WP_329408298.1">
    <property type="nucleotide sequence ID" value="NZ_CP109441.1"/>
</dbReference>
<dbReference type="PANTHER" id="PTHR30204">
    <property type="entry name" value="REDOX-CYCLING DRUG-SENSING TRANSCRIPTIONAL ACTIVATOR SOXR"/>
    <property type="match status" value="1"/>
</dbReference>
<reference evidence="3" key="1">
    <citation type="submission" date="2022-10" db="EMBL/GenBank/DDBJ databases">
        <title>The complete genomes of actinobacterial strains from the NBC collection.</title>
        <authorList>
            <person name="Joergensen T.S."/>
            <person name="Alvarez Arevalo M."/>
            <person name="Sterndorff E.B."/>
            <person name="Faurdal D."/>
            <person name="Vuksanovic O."/>
            <person name="Mourched A.-S."/>
            <person name="Charusanti P."/>
            <person name="Shaw S."/>
            <person name="Blin K."/>
            <person name="Weber T."/>
        </authorList>
    </citation>
    <scope>NUCLEOTIDE SEQUENCE</scope>
    <source>
        <strain evidence="3">NBC_01482</strain>
    </source>
</reference>
<keyword evidence="4" id="KW-1185">Reference proteome</keyword>
<dbReference type="InterPro" id="IPR000551">
    <property type="entry name" value="MerR-type_HTH_dom"/>
</dbReference>
<evidence type="ECO:0000313" key="4">
    <source>
        <dbReference type="Proteomes" id="UP001432062"/>
    </source>
</evidence>
<dbReference type="InterPro" id="IPR047057">
    <property type="entry name" value="MerR_fam"/>
</dbReference>
<dbReference type="Gene3D" id="1.10.1660.10">
    <property type="match status" value="1"/>
</dbReference>
<dbReference type="PANTHER" id="PTHR30204:SF93">
    <property type="entry name" value="HTH MERR-TYPE DOMAIN-CONTAINING PROTEIN"/>
    <property type="match status" value="1"/>
</dbReference>
<evidence type="ECO:0000259" key="2">
    <source>
        <dbReference type="PROSITE" id="PS50937"/>
    </source>
</evidence>
<sequence>MDGDTLYPIGTMAERTGLSVKTIRFYADTGVVPPTTHSPAGYRLYDDDALARLQLVRTLRELGIDLPAIRQVLDRKLTVPEVAAAHADALEFQISTLRVRRTVLRAIAERGSTPEEMELMHKLVELSDAEKRRLITEFVEDTFGGADANPEFVDLIRAAMPELPDDPEPAQVQAWVELAELTRDPDFRASVRRMAEYQVAQRAEGDTTGLHHELTELVRERVGQALAAGTAPSSVAAQPIVDELTAAYATTFGRPDDTELRNWLLIRLDVAGDPRAERYWQLLSIINGWPVPPTLGPVFDWLRAALRADS</sequence>
<feature type="domain" description="HTH merR-type" evidence="2">
    <location>
        <begin position="6"/>
        <end position="75"/>
    </location>
</feature>
<dbReference type="PRINTS" id="PR00040">
    <property type="entry name" value="HTHMERR"/>
</dbReference>
<name>A0ABZ1YP55_9NOCA</name>
<keyword evidence="1" id="KW-0238">DNA-binding</keyword>
<gene>
    <name evidence="3" type="ORF">OG563_38770</name>
</gene>
<dbReference type="EMBL" id="CP109441">
    <property type="protein sequence ID" value="WUV45014.1"/>
    <property type="molecule type" value="Genomic_DNA"/>
</dbReference>
<organism evidence="3 4">
    <name type="scientific">Nocardia vinacea</name>
    <dbReference type="NCBI Taxonomy" id="96468"/>
    <lineage>
        <taxon>Bacteria</taxon>
        <taxon>Bacillati</taxon>
        <taxon>Actinomycetota</taxon>
        <taxon>Actinomycetes</taxon>
        <taxon>Mycobacteriales</taxon>
        <taxon>Nocardiaceae</taxon>
        <taxon>Nocardia</taxon>
    </lineage>
</organism>
<dbReference type="Proteomes" id="UP001432062">
    <property type="component" value="Chromosome"/>
</dbReference>
<dbReference type="InterPro" id="IPR009061">
    <property type="entry name" value="DNA-bd_dom_put_sf"/>
</dbReference>
<dbReference type="Pfam" id="PF13411">
    <property type="entry name" value="MerR_1"/>
    <property type="match status" value="1"/>
</dbReference>
<dbReference type="SUPFAM" id="SSF46955">
    <property type="entry name" value="Putative DNA-binding domain"/>
    <property type="match status" value="1"/>
</dbReference>